<comment type="caution">
    <text evidence="2">The sequence shown here is derived from an EMBL/GenBank/DDBJ whole genome shotgun (WGS) entry which is preliminary data.</text>
</comment>
<protein>
    <submittedName>
        <fullName evidence="2">Uncharacterized protein</fullName>
    </submittedName>
</protein>
<dbReference type="Gene3D" id="2.60.120.330">
    <property type="entry name" value="B-lactam Antibiotic, Isopenicillin N Synthase, Chain"/>
    <property type="match status" value="1"/>
</dbReference>
<dbReference type="SUPFAM" id="SSF51197">
    <property type="entry name" value="Clavaminate synthase-like"/>
    <property type="match status" value="1"/>
</dbReference>
<dbReference type="AlphaFoldDB" id="A0AAV9ZJ11"/>
<name>A0AAV9ZJ11_9AGAR</name>
<feature type="region of interest" description="Disordered" evidence="1">
    <location>
        <begin position="35"/>
        <end position="56"/>
    </location>
</feature>
<sequence length="125" mass="14166">MYHSCASDNVGYRPIRNSKLDPSGALDLMEGFTVKREDRAEEKDGRPSPSVNKWPDRLPRMRATVLNYYEHALDLGNVLFRLIALALGFTEDFLDDKTKSNPSRLRLLHYPSQESETTLGGAHSE</sequence>
<feature type="compositionally biased region" description="Basic and acidic residues" evidence="1">
    <location>
        <begin position="35"/>
        <end position="46"/>
    </location>
</feature>
<proteinExistence type="predicted"/>
<dbReference type="InterPro" id="IPR027443">
    <property type="entry name" value="IPNS-like_sf"/>
</dbReference>
<evidence type="ECO:0000256" key="1">
    <source>
        <dbReference type="SAM" id="MobiDB-lite"/>
    </source>
</evidence>
<evidence type="ECO:0000313" key="2">
    <source>
        <dbReference type="EMBL" id="KAK6984017.1"/>
    </source>
</evidence>
<reference evidence="2 3" key="1">
    <citation type="journal article" date="2024" name="J Genomics">
        <title>Draft genome sequencing and assembly of Favolaschia claudopus CIRM-BRFM 2984 isolated from oak limbs.</title>
        <authorList>
            <person name="Navarro D."/>
            <person name="Drula E."/>
            <person name="Chaduli D."/>
            <person name="Cazenave R."/>
            <person name="Ahrendt S."/>
            <person name="Wang J."/>
            <person name="Lipzen A."/>
            <person name="Daum C."/>
            <person name="Barry K."/>
            <person name="Grigoriev I.V."/>
            <person name="Favel A."/>
            <person name="Rosso M.N."/>
            <person name="Martin F."/>
        </authorList>
    </citation>
    <scope>NUCLEOTIDE SEQUENCE [LARGE SCALE GENOMIC DNA]</scope>
    <source>
        <strain evidence="2 3">CIRM-BRFM 2984</strain>
    </source>
</reference>
<evidence type="ECO:0000313" key="3">
    <source>
        <dbReference type="Proteomes" id="UP001362999"/>
    </source>
</evidence>
<keyword evidence="3" id="KW-1185">Reference proteome</keyword>
<gene>
    <name evidence="2" type="ORF">R3P38DRAFT_3108800</name>
</gene>
<organism evidence="2 3">
    <name type="scientific">Favolaschia claudopus</name>
    <dbReference type="NCBI Taxonomy" id="2862362"/>
    <lineage>
        <taxon>Eukaryota</taxon>
        <taxon>Fungi</taxon>
        <taxon>Dikarya</taxon>
        <taxon>Basidiomycota</taxon>
        <taxon>Agaricomycotina</taxon>
        <taxon>Agaricomycetes</taxon>
        <taxon>Agaricomycetidae</taxon>
        <taxon>Agaricales</taxon>
        <taxon>Marasmiineae</taxon>
        <taxon>Mycenaceae</taxon>
        <taxon>Favolaschia</taxon>
    </lineage>
</organism>
<feature type="region of interest" description="Disordered" evidence="1">
    <location>
        <begin position="105"/>
        <end position="125"/>
    </location>
</feature>
<dbReference type="Proteomes" id="UP001362999">
    <property type="component" value="Unassembled WGS sequence"/>
</dbReference>
<dbReference type="EMBL" id="JAWWNJ010000143">
    <property type="protein sequence ID" value="KAK6984017.1"/>
    <property type="molecule type" value="Genomic_DNA"/>
</dbReference>
<accession>A0AAV9ZJ11</accession>